<organism evidence="2 3">
    <name type="scientific">Paraburkholderia antibiotica</name>
    <dbReference type="NCBI Taxonomy" id="2728839"/>
    <lineage>
        <taxon>Bacteria</taxon>
        <taxon>Pseudomonadati</taxon>
        <taxon>Pseudomonadota</taxon>
        <taxon>Betaproteobacteria</taxon>
        <taxon>Burkholderiales</taxon>
        <taxon>Burkholderiaceae</taxon>
        <taxon>Paraburkholderia</taxon>
    </lineage>
</organism>
<evidence type="ECO:0000313" key="3">
    <source>
        <dbReference type="Proteomes" id="UP000583127"/>
    </source>
</evidence>
<accession>A0A7X9X273</accession>
<dbReference type="RefSeq" id="WP_169496382.1">
    <property type="nucleotide sequence ID" value="NZ_JABBFZ010000002.1"/>
</dbReference>
<protein>
    <submittedName>
        <fullName evidence="2">Uncharacterized protein</fullName>
    </submittedName>
</protein>
<feature type="transmembrane region" description="Helical" evidence="1">
    <location>
        <begin position="437"/>
        <end position="458"/>
    </location>
</feature>
<proteinExistence type="predicted"/>
<feature type="transmembrane region" description="Helical" evidence="1">
    <location>
        <begin position="413"/>
        <end position="431"/>
    </location>
</feature>
<feature type="transmembrane region" description="Helical" evidence="1">
    <location>
        <begin position="21"/>
        <end position="40"/>
    </location>
</feature>
<name>A0A7X9X273_9BURK</name>
<dbReference type="Proteomes" id="UP000583127">
    <property type="component" value="Unassembled WGS sequence"/>
</dbReference>
<sequence length="480" mass="54125">MSFRWNPQFPSERAAYEPLSLWFYFLLYVIVEGCALVMVVPDLPKHGSIPWDTVLRYAVALPFFCWLMLSCTAHWFSYDIPATQAAEHNSERWHQMTRWQQQSRSGMAVLDSVILTPEPDLAERMLALEGTPPENPGRVMALGDIVAADDGSRLTRLLDALLAPLAARLAQAAKGESFEIVIQCDHEALSSEVQEAWSRLELPGKPVVRWLDNTRSPGFADMWFESETRRYWYEQDRTPKYRLMMAWHLNKSGPDAEHKDSEAAVALLLGSRELMSGKPDLKHQAWLLRQITGDADRVDESLALLLKAGQVPAERIRHFWYSRLKGLAQHATLGAIRESGLKLQAHALDPAIGPQAPVARWVIQALAAKMAYFGQGPQLIALPHELGVALNLVVKEPAPVDVPWKEEYDYFRVLGPEFGALTSFWIVSMLLSPDKGWSSTDTLVTCLIILLIVVFFFLRHRGLFSRMVESTMDFVASMIG</sequence>
<keyword evidence="1" id="KW-0812">Transmembrane</keyword>
<dbReference type="EMBL" id="JABBFZ010000002">
    <property type="protein sequence ID" value="NML30088.1"/>
    <property type="molecule type" value="Genomic_DNA"/>
</dbReference>
<keyword evidence="1" id="KW-1133">Transmembrane helix</keyword>
<evidence type="ECO:0000256" key="1">
    <source>
        <dbReference type="SAM" id="Phobius"/>
    </source>
</evidence>
<dbReference type="AlphaFoldDB" id="A0A7X9X273"/>
<reference evidence="2 3" key="1">
    <citation type="submission" date="2020-04" db="EMBL/GenBank/DDBJ databases">
        <title>Paraburkholderia sp. G-4-1-8 isolated from soil.</title>
        <authorList>
            <person name="Dahal R.H."/>
        </authorList>
    </citation>
    <scope>NUCLEOTIDE SEQUENCE [LARGE SCALE GENOMIC DNA]</scope>
    <source>
        <strain evidence="2 3">G-4-1-8</strain>
    </source>
</reference>
<keyword evidence="3" id="KW-1185">Reference proteome</keyword>
<evidence type="ECO:0000313" key="2">
    <source>
        <dbReference type="EMBL" id="NML30088.1"/>
    </source>
</evidence>
<feature type="transmembrane region" description="Helical" evidence="1">
    <location>
        <begin position="55"/>
        <end position="76"/>
    </location>
</feature>
<comment type="caution">
    <text evidence="2">The sequence shown here is derived from an EMBL/GenBank/DDBJ whole genome shotgun (WGS) entry which is preliminary data.</text>
</comment>
<keyword evidence="1" id="KW-0472">Membrane</keyword>
<gene>
    <name evidence="2" type="ORF">HHL14_04495</name>
</gene>